<keyword evidence="1" id="KW-1133">Transmembrane helix</keyword>
<dbReference type="EMBL" id="WNKZ01000034">
    <property type="protein sequence ID" value="MTV53732.1"/>
    <property type="molecule type" value="Genomic_DNA"/>
</dbReference>
<feature type="transmembrane region" description="Helical" evidence="1">
    <location>
        <begin position="22"/>
        <end position="43"/>
    </location>
</feature>
<reference evidence="2" key="4">
    <citation type="submission" date="2024-05" db="EMBL/GenBank/DDBJ databases">
        <authorList>
            <person name="Sun Q."/>
            <person name="Zhou Y."/>
        </authorList>
    </citation>
    <scope>NUCLEOTIDE SEQUENCE</scope>
    <source>
        <strain evidence="2">CGMCC 1.15931</strain>
    </source>
</reference>
<protein>
    <submittedName>
        <fullName evidence="2 3">Cytochrome C oxidase subunit I</fullName>
    </submittedName>
</protein>
<sequence>MEANKLATEPTPQQRRRGRWKLLAVLAVCASPLLASYFTYYVIKPTSRSNYGTLIDPRAHPVPPMATTTLAQEPLALESLKGKWVMLKVGGSDCAKDCQDQLFTMRQLRTMQGKERERIERVWLITDEAPLETMLLRVNDGTRMLRAPAGTVAKWLPVEQGGDASAHIWLIDPQGNLMMRFPKNPDPARMKKDISKLLKASAVG</sequence>
<name>A0A6I3SZR4_9BURK</name>
<reference evidence="2" key="1">
    <citation type="journal article" date="2014" name="Int. J. Syst. Evol. Microbiol.">
        <title>Complete genome of a new Firmicutes species belonging to the dominant human colonic microbiota ('Ruminococcus bicirculans') reveals two chromosomes and a selective capacity to utilize plant glucans.</title>
        <authorList>
            <consortium name="NISC Comparative Sequencing Program"/>
            <person name="Wegmann U."/>
            <person name="Louis P."/>
            <person name="Goesmann A."/>
            <person name="Henrissat B."/>
            <person name="Duncan S.H."/>
            <person name="Flint H.J."/>
        </authorList>
    </citation>
    <scope>NUCLEOTIDE SEQUENCE</scope>
    <source>
        <strain evidence="2">CGMCC 1.15931</strain>
    </source>
</reference>
<proteinExistence type="predicted"/>
<evidence type="ECO:0000313" key="3">
    <source>
        <dbReference type="EMBL" id="MTV53732.1"/>
    </source>
</evidence>
<dbReference type="AlphaFoldDB" id="A0A6I3SZR4"/>
<evidence type="ECO:0000313" key="4">
    <source>
        <dbReference type="Proteomes" id="UP000430634"/>
    </source>
</evidence>
<comment type="caution">
    <text evidence="3">The sequence shown here is derived from an EMBL/GenBank/DDBJ whole genome shotgun (WGS) entry which is preliminary data.</text>
</comment>
<dbReference type="Gene3D" id="3.40.30.10">
    <property type="entry name" value="Glutaredoxin"/>
    <property type="match status" value="1"/>
</dbReference>
<dbReference type="RefSeq" id="WP_170300055.1">
    <property type="nucleotide sequence ID" value="NZ_BMKG01000003.1"/>
</dbReference>
<keyword evidence="5" id="KW-1185">Reference proteome</keyword>
<dbReference type="SUPFAM" id="SSF52833">
    <property type="entry name" value="Thioredoxin-like"/>
    <property type="match status" value="1"/>
</dbReference>
<dbReference type="Proteomes" id="UP000622638">
    <property type="component" value="Unassembled WGS sequence"/>
</dbReference>
<evidence type="ECO:0000313" key="5">
    <source>
        <dbReference type="Proteomes" id="UP000622638"/>
    </source>
</evidence>
<evidence type="ECO:0000313" key="2">
    <source>
        <dbReference type="EMBL" id="GGB90321.1"/>
    </source>
</evidence>
<dbReference type="Proteomes" id="UP000430634">
    <property type="component" value="Unassembled WGS sequence"/>
</dbReference>
<keyword evidence="1" id="KW-0472">Membrane</keyword>
<evidence type="ECO:0000256" key="1">
    <source>
        <dbReference type="SAM" id="Phobius"/>
    </source>
</evidence>
<organism evidence="3 4">
    <name type="scientific">Pseudoduganella buxea</name>
    <dbReference type="NCBI Taxonomy" id="1949069"/>
    <lineage>
        <taxon>Bacteria</taxon>
        <taxon>Pseudomonadati</taxon>
        <taxon>Pseudomonadota</taxon>
        <taxon>Betaproteobacteria</taxon>
        <taxon>Burkholderiales</taxon>
        <taxon>Oxalobacteraceae</taxon>
        <taxon>Telluria group</taxon>
        <taxon>Pseudoduganella</taxon>
    </lineage>
</organism>
<gene>
    <name evidence="2" type="ORF">GCM10011572_10450</name>
    <name evidence="3" type="ORF">GM672_13435</name>
</gene>
<dbReference type="EMBL" id="BMKG01000003">
    <property type="protein sequence ID" value="GGB90321.1"/>
    <property type="molecule type" value="Genomic_DNA"/>
</dbReference>
<reference evidence="5" key="2">
    <citation type="journal article" date="2019" name="Int. J. Syst. Evol. Microbiol.">
        <title>The Global Catalogue of Microorganisms (GCM) 10K type strain sequencing project: providing services to taxonomists for standard genome sequencing and annotation.</title>
        <authorList>
            <consortium name="The Broad Institute Genomics Platform"/>
            <consortium name="The Broad Institute Genome Sequencing Center for Infectious Disease"/>
            <person name="Wu L."/>
            <person name="Ma J."/>
        </authorList>
    </citation>
    <scope>NUCLEOTIDE SEQUENCE [LARGE SCALE GENOMIC DNA]</scope>
    <source>
        <strain evidence="5">CGMCC 1.15931</strain>
    </source>
</reference>
<keyword evidence="1" id="KW-0812">Transmembrane</keyword>
<reference evidence="3 4" key="3">
    <citation type="submission" date="2019-11" db="EMBL/GenBank/DDBJ databases">
        <title>Type strains purchased from KCTC, JCM and DSMZ.</title>
        <authorList>
            <person name="Lu H."/>
        </authorList>
    </citation>
    <scope>NUCLEOTIDE SEQUENCE [LARGE SCALE GENOMIC DNA]</scope>
    <source>
        <strain evidence="3 4">KCTC 52429</strain>
    </source>
</reference>
<dbReference type="InterPro" id="IPR036249">
    <property type="entry name" value="Thioredoxin-like_sf"/>
</dbReference>
<accession>A0A6I3SZR4</accession>